<evidence type="ECO:0000313" key="5">
    <source>
        <dbReference type="EMBL" id="SFI23894.1"/>
    </source>
</evidence>
<evidence type="ECO:0000259" key="4">
    <source>
        <dbReference type="Pfam" id="PF13649"/>
    </source>
</evidence>
<evidence type="ECO:0000256" key="2">
    <source>
        <dbReference type="ARBA" id="ARBA00022679"/>
    </source>
</evidence>
<dbReference type="PANTHER" id="PTHR43464:SF19">
    <property type="entry name" value="UBIQUINONE BIOSYNTHESIS O-METHYLTRANSFERASE, MITOCHONDRIAL"/>
    <property type="match status" value="1"/>
</dbReference>
<protein>
    <submittedName>
        <fullName evidence="5">Methyltransferase domain-containing protein</fullName>
    </submittedName>
</protein>
<sequence length="249" mass="28168">MQEALQTVLQNEDRELAQEIESYWDARSQAFSQTRLKELAGPSAAAWTKVLQARLPQVRPLRILDVGTGAGFFSILLARLGHEVTGIDMSADMLHEAKCNALAAGVTVHFMKMDAQEPDFVEGAFDVVVSRNLTWTLPDAMEAYRQWRRVLKPGGLLMNFDSDYGLETFSRKEEQENVHANISQDLVDTCNRIKDAVRISTHRRPDWDASYLQELGMKVEVEADIAPQVHNDPAMHYDNVPLFAIYAYK</sequence>
<dbReference type="InterPro" id="IPR041698">
    <property type="entry name" value="Methyltransf_25"/>
</dbReference>
<dbReference type="EMBL" id="FOQK01000023">
    <property type="protein sequence ID" value="SFI23894.1"/>
    <property type="molecule type" value="Genomic_DNA"/>
</dbReference>
<dbReference type="Gene3D" id="3.40.50.150">
    <property type="entry name" value="Vaccinia Virus protein VP39"/>
    <property type="match status" value="1"/>
</dbReference>
<evidence type="ECO:0000256" key="3">
    <source>
        <dbReference type="ARBA" id="ARBA00022691"/>
    </source>
</evidence>
<dbReference type="GO" id="GO:0008168">
    <property type="term" value="F:methyltransferase activity"/>
    <property type="evidence" value="ECO:0007669"/>
    <property type="project" value="UniProtKB-KW"/>
</dbReference>
<dbReference type="InterPro" id="IPR029063">
    <property type="entry name" value="SAM-dependent_MTases_sf"/>
</dbReference>
<dbReference type="Proteomes" id="UP000183639">
    <property type="component" value="Unassembled WGS sequence"/>
</dbReference>
<dbReference type="Pfam" id="PF13649">
    <property type="entry name" value="Methyltransf_25"/>
    <property type="match status" value="1"/>
</dbReference>
<dbReference type="AlphaFoldDB" id="A0A1I3GKA0"/>
<keyword evidence="3" id="KW-0949">S-adenosyl-L-methionine</keyword>
<dbReference type="GO" id="GO:0032259">
    <property type="term" value="P:methylation"/>
    <property type="evidence" value="ECO:0007669"/>
    <property type="project" value="UniProtKB-KW"/>
</dbReference>
<name>A0A1I3GKA0_SELRU</name>
<keyword evidence="2 5" id="KW-0808">Transferase</keyword>
<evidence type="ECO:0000313" key="6">
    <source>
        <dbReference type="Proteomes" id="UP000183639"/>
    </source>
</evidence>
<dbReference type="CDD" id="cd02440">
    <property type="entry name" value="AdoMet_MTases"/>
    <property type="match status" value="1"/>
</dbReference>
<gene>
    <name evidence="5" type="ORF">SAMN04487861_1231</name>
</gene>
<keyword evidence="1 5" id="KW-0489">Methyltransferase</keyword>
<reference evidence="5 6" key="1">
    <citation type="submission" date="2016-10" db="EMBL/GenBank/DDBJ databases">
        <authorList>
            <person name="de Groot N.N."/>
        </authorList>
    </citation>
    <scope>NUCLEOTIDE SEQUENCE [LARGE SCALE GENOMIC DNA]</scope>
    <source>
        <strain evidence="5 6">Z108</strain>
    </source>
</reference>
<evidence type="ECO:0000256" key="1">
    <source>
        <dbReference type="ARBA" id="ARBA00022603"/>
    </source>
</evidence>
<feature type="domain" description="Methyltransferase" evidence="4">
    <location>
        <begin position="63"/>
        <end position="155"/>
    </location>
</feature>
<dbReference type="OrthoDB" id="9808140at2"/>
<proteinExistence type="predicted"/>
<accession>A0A1I3GKA0</accession>
<organism evidence="5 6">
    <name type="scientific">Selenomonas ruminantium</name>
    <dbReference type="NCBI Taxonomy" id="971"/>
    <lineage>
        <taxon>Bacteria</taxon>
        <taxon>Bacillati</taxon>
        <taxon>Bacillota</taxon>
        <taxon>Negativicutes</taxon>
        <taxon>Selenomonadales</taxon>
        <taxon>Selenomonadaceae</taxon>
        <taxon>Selenomonas</taxon>
    </lineage>
</organism>
<dbReference type="RefSeq" id="WP_075445049.1">
    <property type="nucleotide sequence ID" value="NZ_FOQK01000023.1"/>
</dbReference>
<dbReference type="PANTHER" id="PTHR43464">
    <property type="entry name" value="METHYLTRANSFERASE"/>
    <property type="match status" value="1"/>
</dbReference>
<dbReference type="SUPFAM" id="SSF53335">
    <property type="entry name" value="S-adenosyl-L-methionine-dependent methyltransferases"/>
    <property type="match status" value="1"/>
</dbReference>